<reference evidence="7" key="1">
    <citation type="submission" date="2022-02" db="EMBL/GenBank/DDBJ databases">
        <authorList>
            <person name="King R."/>
        </authorList>
    </citation>
    <scope>NUCLEOTIDE SEQUENCE</scope>
</reference>
<organism evidence="7 8">
    <name type="scientific">Aphis gossypii</name>
    <name type="common">Cotton aphid</name>
    <dbReference type="NCBI Taxonomy" id="80765"/>
    <lineage>
        <taxon>Eukaryota</taxon>
        <taxon>Metazoa</taxon>
        <taxon>Ecdysozoa</taxon>
        <taxon>Arthropoda</taxon>
        <taxon>Hexapoda</taxon>
        <taxon>Insecta</taxon>
        <taxon>Pterygota</taxon>
        <taxon>Neoptera</taxon>
        <taxon>Paraneoptera</taxon>
        <taxon>Hemiptera</taxon>
        <taxon>Sternorrhyncha</taxon>
        <taxon>Aphidomorpha</taxon>
        <taxon>Aphidoidea</taxon>
        <taxon>Aphididae</taxon>
        <taxon>Aphidini</taxon>
        <taxon>Aphis</taxon>
        <taxon>Aphis</taxon>
    </lineage>
</organism>
<dbReference type="EMBL" id="OU899034">
    <property type="protein sequence ID" value="CAH1713111.1"/>
    <property type="molecule type" value="Genomic_DNA"/>
</dbReference>
<feature type="transmembrane region" description="Helical" evidence="6">
    <location>
        <begin position="176"/>
        <end position="195"/>
    </location>
</feature>
<dbReference type="AlphaFoldDB" id="A0A9P0NAE2"/>
<dbReference type="GO" id="GO:0016020">
    <property type="term" value="C:membrane"/>
    <property type="evidence" value="ECO:0007669"/>
    <property type="project" value="UniProtKB-SubCell"/>
</dbReference>
<evidence type="ECO:0008006" key="9">
    <source>
        <dbReference type="Google" id="ProtNLM"/>
    </source>
</evidence>
<evidence type="ECO:0000256" key="2">
    <source>
        <dbReference type="ARBA" id="ARBA00008821"/>
    </source>
</evidence>
<comment type="subcellular location">
    <subcellularLocation>
        <location evidence="1">Membrane</location>
        <topology evidence="1">Multi-pass membrane protein</topology>
    </subcellularLocation>
</comment>
<evidence type="ECO:0000256" key="6">
    <source>
        <dbReference type="SAM" id="Phobius"/>
    </source>
</evidence>
<evidence type="ECO:0000313" key="7">
    <source>
        <dbReference type="EMBL" id="CAH1713111.1"/>
    </source>
</evidence>
<dbReference type="InterPro" id="IPR006043">
    <property type="entry name" value="NCS2"/>
</dbReference>
<feature type="transmembrane region" description="Helical" evidence="6">
    <location>
        <begin position="414"/>
        <end position="436"/>
    </location>
</feature>
<evidence type="ECO:0000256" key="4">
    <source>
        <dbReference type="ARBA" id="ARBA00022989"/>
    </source>
</evidence>
<keyword evidence="3 6" id="KW-0812">Transmembrane</keyword>
<comment type="similarity">
    <text evidence="2">Belongs to the nucleobase:cation symporter-2 (NCS2) (TC 2.A.40) family.</text>
</comment>
<keyword evidence="5 6" id="KW-0472">Membrane</keyword>
<dbReference type="Pfam" id="PF00860">
    <property type="entry name" value="Xan_ur_permease"/>
    <property type="match status" value="1"/>
</dbReference>
<sequence>MQSKTKRLKYNNYYSPVMDVIKVAPDHNNIALEIRLDLEDETENQEPVDDNLAAYGINGNPPSYLTPLLAIQNVVTTLSCLIFLYNILAPKLCILPEDPARANLLATAVMMAGISTLMQTFLGVRLPIVQSSGFVYLFCTLPILELPEWKCSSNIDLFSMGPEARTLEWNLRVQNIQGAMIIIGVIQMFLGYSGFIGKSLKYITPLTVVPTMCLIGLSVIEKGVFLMSGNWTTAIITLCLLTLFSQYLRKVAISLPVYSSRGGLFRVRLKIFALFSILFSVSIVWIVCAYLTSRNSLLPTDPTNTESKTGVLRNAPVFRIPYPFQWGRPTFSLTSVLTMLPALFVNVVESVANYYTCARYSNLTKPPKNAVNRGIGVQGISTIFASLLGTGSGISSSSENVGNIGITRVCSRNVIALAACIMIFVSTFTKLIALLITMPDPVLGAMTSVLLVLIGTVALSNLQFINLNSLRNMYILGLSIFFGLAIPKYVSTVHGNIINTKYETAHDVVVSCLSSGIFIAGFIGFILDNTIPVDDDDAVNSNTDYNNGKELNKSPNNTVDEQVYKISDYLFDKINYCMTFFI</sequence>
<accession>A0A9P0NAE2</accession>
<dbReference type="NCBIfam" id="NF037981">
    <property type="entry name" value="NCS2_1"/>
    <property type="match status" value="1"/>
</dbReference>
<feature type="transmembrane region" description="Helical" evidence="6">
    <location>
        <begin position="68"/>
        <end position="88"/>
    </location>
</feature>
<protein>
    <recommendedName>
        <fullName evidence="9">Solute carrier family 23 member 2</fullName>
    </recommendedName>
</protein>
<keyword evidence="4 6" id="KW-1133">Transmembrane helix</keyword>
<feature type="transmembrane region" description="Helical" evidence="6">
    <location>
        <begin position="474"/>
        <end position="496"/>
    </location>
</feature>
<feature type="transmembrane region" description="Helical" evidence="6">
    <location>
        <begin position="331"/>
        <end position="355"/>
    </location>
</feature>
<gene>
    <name evidence="7" type="ORF">APHIGO_LOCUS2262</name>
</gene>
<dbReference type="GO" id="GO:0022857">
    <property type="term" value="F:transmembrane transporter activity"/>
    <property type="evidence" value="ECO:0007669"/>
    <property type="project" value="InterPro"/>
</dbReference>
<feature type="transmembrane region" description="Helical" evidence="6">
    <location>
        <begin position="442"/>
        <end position="462"/>
    </location>
</feature>
<reference evidence="7" key="2">
    <citation type="submission" date="2022-10" db="EMBL/GenBank/DDBJ databases">
        <authorList>
            <consortium name="ENA_rothamsted_submissions"/>
            <consortium name="culmorum"/>
            <person name="King R."/>
        </authorList>
    </citation>
    <scope>NUCLEOTIDE SEQUENCE</scope>
</reference>
<dbReference type="Proteomes" id="UP001154329">
    <property type="component" value="Chromosome 1"/>
</dbReference>
<evidence type="ECO:0000256" key="1">
    <source>
        <dbReference type="ARBA" id="ARBA00004141"/>
    </source>
</evidence>
<dbReference type="PANTHER" id="PTHR11119">
    <property type="entry name" value="XANTHINE-URACIL / VITAMIN C PERMEASE FAMILY MEMBER"/>
    <property type="match status" value="1"/>
</dbReference>
<feature type="transmembrane region" description="Helical" evidence="6">
    <location>
        <begin position="508"/>
        <end position="527"/>
    </location>
</feature>
<evidence type="ECO:0000256" key="5">
    <source>
        <dbReference type="ARBA" id="ARBA00023136"/>
    </source>
</evidence>
<feature type="transmembrane region" description="Helical" evidence="6">
    <location>
        <begin position="269"/>
        <end position="292"/>
    </location>
</feature>
<evidence type="ECO:0000256" key="3">
    <source>
        <dbReference type="ARBA" id="ARBA00022692"/>
    </source>
</evidence>
<name>A0A9P0NAE2_APHGO</name>
<feature type="transmembrane region" description="Helical" evidence="6">
    <location>
        <begin position="100"/>
        <end position="122"/>
    </location>
</feature>
<proteinExistence type="inferred from homology"/>
<keyword evidence="8" id="KW-1185">Reference proteome</keyword>
<feature type="transmembrane region" description="Helical" evidence="6">
    <location>
        <begin position="226"/>
        <end position="248"/>
    </location>
</feature>
<evidence type="ECO:0000313" key="8">
    <source>
        <dbReference type="Proteomes" id="UP001154329"/>
    </source>
</evidence>